<dbReference type="PANTHER" id="PTHR48022">
    <property type="entry name" value="PLASTIDIC GLUCOSE TRANSPORTER 4"/>
    <property type="match status" value="1"/>
</dbReference>
<dbReference type="PANTHER" id="PTHR48022:SF21">
    <property type="entry name" value="QUINATE TRANSPORTER, PUTATIVE (AFU_ORTHOLOGUE AFUA_6G06960)-RELATED"/>
    <property type="match status" value="1"/>
</dbReference>
<keyword evidence="4 5" id="KW-0472">Membrane</keyword>
<dbReference type="AlphaFoldDB" id="A0A9P9G1N5"/>
<dbReference type="InterPro" id="IPR050360">
    <property type="entry name" value="MFS_Sugar_Transporters"/>
</dbReference>
<evidence type="ECO:0000256" key="3">
    <source>
        <dbReference type="ARBA" id="ARBA00022989"/>
    </source>
</evidence>
<name>A0A9P9G1N5_FUSSL</name>
<dbReference type="SUPFAM" id="SSF103473">
    <property type="entry name" value="MFS general substrate transporter"/>
    <property type="match status" value="1"/>
</dbReference>
<dbReference type="GO" id="GO:0005351">
    <property type="term" value="F:carbohydrate:proton symporter activity"/>
    <property type="evidence" value="ECO:0007669"/>
    <property type="project" value="TreeGrafter"/>
</dbReference>
<dbReference type="EMBL" id="JAGTJS010000034">
    <property type="protein sequence ID" value="KAH7230866.1"/>
    <property type="molecule type" value="Genomic_DNA"/>
</dbReference>
<evidence type="ECO:0000313" key="7">
    <source>
        <dbReference type="Proteomes" id="UP000736672"/>
    </source>
</evidence>
<dbReference type="PROSITE" id="PS00217">
    <property type="entry name" value="SUGAR_TRANSPORT_2"/>
    <property type="match status" value="1"/>
</dbReference>
<protein>
    <recommendedName>
        <fullName evidence="8">Major facilitator superfamily (MFS) profile domain-containing protein</fullName>
    </recommendedName>
</protein>
<evidence type="ECO:0000256" key="1">
    <source>
        <dbReference type="ARBA" id="ARBA00004141"/>
    </source>
</evidence>
<dbReference type="Gene3D" id="1.20.1250.20">
    <property type="entry name" value="MFS general substrate transporter like domains"/>
    <property type="match status" value="1"/>
</dbReference>
<feature type="transmembrane region" description="Helical" evidence="5">
    <location>
        <begin position="21"/>
        <end position="42"/>
    </location>
</feature>
<keyword evidence="7" id="KW-1185">Reference proteome</keyword>
<keyword evidence="3 5" id="KW-1133">Transmembrane helix</keyword>
<reference evidence="6" key="1">
    <citation type="journal article" date="2021" name="Nat. Commun.">
        <title>Genetic determinants of endophytism in the Arabidopsis root mycobiome.</title>
        <authorList>
            <person name="Mesny F."/>
            <person name="Miyauchi S."/>
            <person name="Thiergart T."/>
            <person name="Pickel B."/>
            <person name="Atanasova L."/>
            <person name="Karlsson M."/>
            <person name="Huettel B."/>
            <person name="Barry K.W."/>
            <person name="Haridas S."/>
            <person name="Chen C."/>
            <person name="Bauer D."/>
            <person name="Andreopoulos W."/>
            <person name="Pangilinan J."/>
            <person name="LaButti K."/>
            <person name="Riley R."/>
            <person name="Lipzen A."/>
            <person name="Clum A."/>
            <person name="Drula E."/>
            <person name="Henrissat B."/>
            <person name="Kohler A."/>
            <person name="Grigoriev I.V."/>
            <person name="Martin F.M."/>
            <person name="Hacquard S."/>
        </authorList>
    </citation>
    <scope>NUCLEOTIDE SEQUENCE</scope>
    <source>
        <strain evidence="6">FSSC 5 MPI-SDFR-AT-0091</strain>
    </source>
</reference>
<evidence type="ECO:0000256" key="2">
    <source>
        <dbReference type="ARBA" id="ARBA00022692"/>
    </source>
</evidence>
<dbReference type="GO" id="GO:0016020">
    <property type="term" value="C:membrane"/>
    <property type="evidence" value="ECO:0007669"/>
    <property type="project" value="UniProtKB-SubCell"/>
</dbReference>
<evidence type="ECO:0000256" key="4">
    <source>
        <dbReference type="ARBA" id="ARBA00023136"/>
    </source>
</evidence>
<comment type="caution">
    <text evidence="6">The sequence shown here is derived from an EMBL/GenBank/DDBJ whole genome shotgun (WGS) entry which is preliminary data.</text>
</comment>
<dbReference type="Proteomes" id="UP000736672">
    <property type="component" value="Unassembled WGS sequence"/>
</dbReference>
<dbReference type="OrthoDB" id="508119at2759"/>
<dbReference type="InterPro" id="IPR036259">
    <property type="entry name" value="MFS_trans_sf"/>
</dbReference>
<keyword evidence="2 5" id="KW-0812">Transmembrane</keyword>
<proteinExistence type="predicted"/>
<sequence>MARFLRAIVRNEAMRNDPPEIYGWRVFALVCSACFGGMLFGWETGAIGGILASQIRRSFLATLMQPLRPRQHRIRILSLPCRPAASLLVPLHRAGSTANGYLAVMYVGRFVAGLGVGAASTLVPLYVSECAPRAIRGGLISFYQLFIVTGVMLAFWYKHPSESLADRCSWGSLSPSGDLVCCHLAASPRYHSMRRPFCGQGD</sequence>
<feature type="transmembrane region" description="Helical" evidence="5">
    <location>
        <begin position="139"/>
        <end position="157"/>
    </location>
</feature>
<evidence type="ECO:0008006" key="8">
    <source>
        <dbReference type="Google" id="ProtNLM"/>
    </source>
</evidence>
<accession>A0A9P9G1N5</accession>
<dbReference type="InterPro" id="IPR005828">
    <property type="entry name" value="MFS_sugar_transport-like"/>
</dbReference>
<dbReference type="InterPro" id="IPR005829">
    <property type="entry name" value="Sugar_transporter_CS"/>
</dbReference>
<comment type="subcellular location">
    <subcellularLocation>
        <location evidence="1">Membrane</location>
        <topology evidence="1">Multi-pass membrane protein</topology>
    </subcellularLocation>
</comment>
<organism evidence="6 7">
    <name type="scientific">Fusarium solani</name>
    <name type="common">Filamentous fungus</name>
    <dbReference type="NCBI Taxonomy" id="169388"/>
    <lineage>
        <taxon>Eukaryota</taxon>
        <taxon>Fungi</taxon>
        <taxon>Dikarya</taxon>
        <taxon>Ascomycota</taxon>
        <taxon>Pezizomycotina</taxon>
        <taxon>Sordariomycetes</taxon>
        <taxon>Hypocreomycetidae</taxon>
        <taxon>Hypocreales</taxon>
        <taxon>Nectriaceae</taxon>
        <taxon>Fusarium</taxon>
        <taxon>Fusarium solani species complex</taxon>
    </lineage>
</organism>
<dbReference type="Pfam" id="PF00083">
    <property type="entry name" value="Sugar_tr"/>
    <property type="match status" value="1"/>
</dbReference>
<gene>
    <name evidence="6" type="ORF">B0J15DRAFT_410322</name>
</gene>
<evidence type="ECO:0000313" key="6">
    <source>
        <dbReference type="EMBL" id="KAH7230866.1"/>
    </source>
</evidence>
<feature type="transmembrane region" description="Helical" evidence="5">
    <location>
        <begin position="106"/>
        <end position="127"/>
    </location>
</feature>
<evidence type="ECO:0000256" key="5">
    <source>
        <dbReference type="SAM" id="Phobius"/>
    </source>
</evidence>